<keyword evidence="2" id="KW-1185">Reference proteome</keyword>
<dbReference type="Proteomes" id="UP001596023">
    <property type="component" value="Unassembled WGS sequence"/>
</dbReference>
<reference evidence="2" key="1">
    <citation type="journal article" date="2019" name="Int. J. Syst. Evol. Microbiol.">
        <title>The Global Catalogue of Microorganisms (GCM) 10K type strain sequencing project: providing services to taxonomists for standard genome sequencing and annotation.</title>
        <authorList>
            <consortium name="The Broad Institute Genomics Platform"/>
            <consortium name="The Broad Institute Genome Sequencing Center for Infectious Disease"/>
            <person name="Wu L."/>
            <person name="Ma J."/>
        </authorList>
    </citation>
    <scope>NUCLEOTIDE SEQUENCE [LARGE SCALE GENOMIC DNA]</scope>
    <source>
        <strain evidence="2">CCUG 66188</strain>
    </source>
</reference>
<evidence type="ECO:0000313" key="1">
    <source>
        <dbReference type="EMBL" id="MFC4674879.1"/>
    </source>
</evidence>
<protein>
    <submittedName>
        <fullName evidence="1">Uncharacterized protein</fullName>
    </submittedName>
</protein>
<proteinExistence type="predicted"/>
<sequence length="119" mass="13780">MCSIHYFPVTMERQGGRFYIGLDMHFVGDMATADRAHWFIPVLYGGDRRRELPMVLVAGGSRYRSLRLALWGLGSNILRSYHIKKLLQAAGRAVIDYPYRISLPYEEWMDKAEITVIQQ</sequence>
<evidence type="ECO:0000313" key="2">
    <source>
        <dbReference type="Proteomes" id="UP001596023"/>
    </source>
</evidence>
<dbReference type="EMBL" id="JBHSGN010000082">
    <property type="protein sequence ID" value="MFC4674879.1"/>
    <property type="molecule type" value="Genomic_DNA"/>
</dbReference>
<dbReference type="RefSeq" id="WP_379997560.1">
    <property type="nucleotide sequence ID" value="NZ_JBHSGN010000082.1"/>
</dbReference>
<accession>A0ABV9KYI0</accession>
<gene>
    <name evidence="1" type="ORF">ACFO6W_14335</name>
</gene>
<name>A0ABV9KYI0_9BACT</name>
<organism evidence="1 2">
    <name type="scientific">Dysgonomonas termitidis</name>
    <dbReference type="NCBI Taxonomy" id="1516126"/>
    <lineage>
        <taxon>Bacteria</taxon>
        <taxon>Pseudomonadati</taxon>
        <taxon>Bacteroidota</taxon>
        <taxon>Bacteroidia</taxon>
        <taxon>Bacteroidales</taxon>
        <taxon>Dysgonomonadaceae</taxon>
        <taxon>Dysgonomonas</taxon>
    </lineage>
</organism>
<comment type="caution">
    <text evidence="1">The sequence shown here is derived from an EMBL/GenBank/DDBJ whole genome shotgun (WGS) entry which is preliminary data.</text>
</comment>